<proteinExistence type="predicted"/>
<evidence type="ECO:0000256" key="1">
    <source>
        <dbReference type="SAM" id="MobiDB-lite"/>
    </source>
</evidence>
<dbReference type="EMBL" id="NBNE01009662">
    <property type="protein sequence ID" value="OWY98178.1"/>
    <property type="molecule type" value="Genomic_DNA"/>
</dbReference>
<accession>A0A225UZG0</accession>
<dbReference type="GO" id="GO:0005815">
    <property type="term" value="C:microtubule organizing center"/>
    <property type="evidence" value="ECO:0007669"/>
    <property type="project" value="TreeGrafter"/>
</dbReference>
<feature type="region of interest" description="Disordered" evidence="1">
    <location>
        <begin position="370"/>
        <end position="392"/>
    </location>
</feature>
<evidence type="ECO:0000259" key="2">
    <source>
        <dbReference type="Pfam" id="PF25339"/>
    </source>
</evidence>
<sequence length="592" mass="67227">MGVDTPMSLSRRFLSLPEELVGSSLPPKVSGPPMGSVTLCIANILESAVSAEPLPRVSFVRVRWWGEEQPGSLFRPTLLTGDGVPHVDETQLSPHRAISMKYPVCVPPEQVVDYFQDMKTLTLDVIDRETRKTYGKCTLSLVVEGDNAVMTAEEKLVALRLENALCEVRASSSGEENNVLGYLVVDFNVQWDNVEIYKWRGSPIEDEKGVLTTDKIVTEWSTDDVAALTEFGTDKMTDFTTEVGADEIAPPRKVNADFQRVHRLLEKGKALKRSMEVAVQEEEVENSYVMDVAVEDTPKVAESISWEDLIPNADFQRVHRLLEKGKALKRSMEVAVQDKEGENSYMTDVVIEDTPKVTESISWEDVELTRSVDPNPSVGDEWSESPQLSSSRSIAIDETQHQIQQHNESLQLQRDDEIRLPILRDDETDETSFVSTKPMYLPKNVNTMIRHEPVLKIKDRSREVRDNNVLQFAVMFDSVSTSRNVEWYKGSTNSQTKRRFTVMDKRQSDENEEPSHVALHYVVPPQLSRVYPTDDKFERTVKHFICEGYKRSLFKWISGKAAWCVDSLFFVTNTLSHFGSEDCRNLVVHDEE</sequence>
<organism evidence="3 4">
    <name type="scientific">Phytophthora megakarya</name>
    <dbReference type="NCBI Taxonomy" id="4795"/>
    <lineage>
        <taxon>Eukaryota</taxon>
        <taxon>Sar</taxon>
        <taxon>Stramenopiles</taxon>
        <taxon>Oomycota</taxon>
        <taxon>Peronosporomycetes</taxon>
        <taxon>Peronosporales</taxon>
        <taxon>Peronosporaceae</taxon>
        <taxon>Phytophthora</taxon>
    </lineage>
</organism>
<dbReference type="AlphaFoldDB" id="A0A225UZG0"/>
<comment type="caution">
    <text evidence="3">The sequence shown here is derived from an EMBL/GenBank/DDBJ whole genome shotgun (WGS) entry which is preliminary data.</text>
</comment>
<dbReference type="Pfam" id="PF25339">
    <property type="entry name" value="C2_C2CD3_N"/>
    <property type="match status" value="1"/>
</dbReference>
<dbReference type="Proteomes" id="UP000198211">
    <property type="component" value="Unassembled WGS sequence"/>
</dbReference>
<evidence type="ECO:0000313" key="3">
    <source>
        <dbReference type="EMBL" id="OWY98178.1"/>
    </source>
</evidence>
<name>A0A225UZG0_9STRA</name>
<gene>
    <name evidence="3" type="ORF">PHMEG_00031120</name>
</gene>
<dbReference type="OrthoDB" id="129860at2759"/>
<dbReference type="PANTHER" id="PTHR21254">
    <property type="entry name" value="C2 DOMAIN-CONTAINING PROTEIN 3"/>
    <property type="match status" value="1"/>
</dbReference>
<reference evidence="4" key="1">
    <citation type="submission" date="2017-03" db="EMBL/GenBank/DDBJ databases">
        <title>Phytopthora megakarya and P. palmivora, two closely related causual agents of cacao black pod achieved similar genome size and gene model numbers by different mechanisms.</title>
        <authorList>
            <person name="Ali S."/>
            <person name="Shao J."/>
            <person name="Larry D.J."/>
            <person name="Kronmiller B."/>
            <person name="Shen D."/>
            <person name="Strem M.D."/>
            <person name="Melnick R.L."/>
            <person name="Guiltinan M.J."/>
            <person name="Tyler B.M."/>
            <person name="Meinhardt L.W."/>
            <person name="Bailey B.A."/>
        </authorList>
    </citation>
    <scope>NUCLEOTIDE SEQUENCE [LARGE SCALE GENOMIC DNA]</scope>
    <source>
        <strain evidence="4">zdho120</strain>
    </source>
</reference>
<dbReference type="PANTHER" id="PTHR21254:SF1">
    <property type="entry name" value="C2 DOMAIN-CONTAINING PROTEIN 3"/>
    <property type="match status" value="1"/>
</dbReference>
<dbReference type="InterPro" id="IPR057537">
    <property type="entry name" value="C2_C2CD3_N"/>
</dbReference>
<evidence type="ECO:0000313" key="4">
    <source>
        <dbReference type="Proteomes" id="UP000198211"/>
    </source>
</evidence>
<feature type="domain" description="C2CD3 N-terminal C2" evidence="2">
    <location>
        <begin position="24"/>
        <end position="140"/>
    </location>
</feature>
<dbReference type="GO" id="GO:0060271">
    <property type="term" value="P:cilium assembly"/>
    <property type="evidence" value="ECO:0007669"/>
    <property type="project" value="TreeGrafter"/>
</dbReference>
<keyword evidence="4" id="KW-1185">Reference proteome</keyword>
<protein>
    <recommendedName>
        <fullName evidence="2">C2CD3 N-terminal C2 domain-containing protein</fullName>
    </recommendedName>
</protein>